<dbReference type="EMBL" id="AZAC01000044">
    <property type="protein sequence ID" value="KIX11816.1"/>
    <property type="molecule type" value="Genomic_DNA"/>
</dbReference>
<dbReference type="InParanoid" id="A0A0D2J7W9"/>
<feature type="domain" description="Thiolase C-terminal" evidence="7">
    <location>
        <begin position="270"/>
        <end position="390"/>
    </location>
</feature>
<sequence length="392" mass="40780">MSDVVIVSACRTPVGAFQGAFSSLTALDLGQTVIIEALKRAGIGTGDVDEVIMGNVLPAGLGQNPARQACLRAGMPFEIGCTTVNKVCGSGLKAVMMGAQAIAMGDAEVVVAGGMESMTNAPYLIPKLRDGHRMGNGQSLDSMVCDGLWDHINDFHMGMSAELCAEKYGVSREDQDAFAANSYELSYNSSNEGKFAEQIVPVSVPQRKGDPVLVEKDEGLRLTTLEQLARLKTVFKKDGTVTAGNASTLNDGAAAVVLMSAAKAKDMGVKPMVKVGAQGAAGLDPKYVLVAPMLSIPKVCKKQGLEPKDIELHELNEAFSASSLAVQRQLDLDPAKINIYGGSVAIGHPIGASGGRVLTTLIYAMKDTGAATGMASLCLGGGESVSLIVENM</sequence>
<feature type="active site" description="Acyl-thioester intermediate" evidence="4">
    <location>
        <position position="88"/>
    </location>
</feature>
<dbReference type="InterPro" id="IPR002155">
    <property type="entry name" value="Thiolase"/>
</dbReference>
<dbReference type="CDD" id="cd00751">
    <property type="entry name" value="thiolase"/>
    <property type="match status" value="1"/>
</dbReference>
<dbReference type="PATRIC" id="fig|1429043.3.peg.4729"/>
<dbReference type="PROSITE" id="PS00098">
    <property type="entry name" value="THIOLASE_1"/>
    <property type="match status" value="1"/>
</dbReference>
<dbReference type="RefSeq" id="WP_044351527.1">
    <property type="nucleotide sequence ID" value="NZ_AZAC01000044.1"/>
</dbReference>
<protein>
    <submittedName>
        <fullName evidence="8">Acetyl-CoA acetyltransferase</fullName>
        <ecNumber evidence="8">2.3.1.9</ecNumber>
    </submittedName>
</protein>
<accession>A0A0D2J7W9</accession>
<dbReference type="InterPro" id="IPR020613">
    <property type="entry name" value="Thiolase_CS"/>
</dbReference>
<dbReference type="Pfam" id="PF02803">
    <property type="entry name" value="Thiolase_C"/>
    <property type="match status" value="1"/>
</dbReference>
<dbReference type="FunFam" id="3.40.47.10:FF:000010">
    <property type="entry name" value="Acetyl-CoA acetyltransferase (Thiolase)"/>
    <property type="match status" value="1"/>
</dbReference>
<dbReference type="NCBIfam" id="TIGR01930">
    <property type="entry name" value="AcCoA-C-Actrans"/>
    <property type="match status" value="1"/>
</dbReference>
<dbReference type="InterPro" id="IPR020617">
    <property type="entry name" value="Thiolase_C"/>
</dbReference>
<evidence type="ECO:0000259" key="6">
    <source>
        <dbReference type="Pfam" id="PF00108"/>
    </source>
</evidence>
<dbReference type="PIRSF" id="PIRSF000429">
    <property type="entry name" value="Ac-CoA_Ac_transf"/>
    <property type="match status" value="1"/>
</dbReference>
<keyword evidence="9" id="KW-1185">Reference proteome</keyword>
<feature type="active site" description="Proton acceptor" evidence="4">
    <location>
        <position position="348"/>
    </location>
</feature>
<keyword evidence="3 5" id="KW-0012">Acyltransferase</keyword>
<dbReference type="EC" id="2.3.1.9" evidence="8"/>
<dbReference type="Proteomes" id="UP000032233">
    <property type="component" value="Unassembled WGS sequence"/>
</dbReference>
<name>A0A0D2J7W9_9BACT</name>
<evidence type="ECO:0000256" key="5">
    <source>
        <dbReference type="RuleBase" id="RU003557"/>
    </source>
</evidence>
<keyword evidence="2 5" id="KW-0808">Transferase</keyword>
<dbReference type="AlphaFoldDB" id="A0A0D2J7W9"/>
<reference evidence="8 9" key="1">
    <citation type="submission" date="2013-11" db="EMBL/GenBank/DDBJ databases">
        <title>Metagenomic analysis of a methanogenic consortium involved in long chain n-alkane degradation.</title>
        <authorList>
            <person name="Davidova I.A."/>
            <person name="Callaghan A.V."/>
            <person name="Wawrik B."/>
            <person name="Pruitt S."/>
            <person name="Marks C."/>
            <person name="Duncan K.E."/>
            <person name="Suflita J.M."/>
        </authorList>
    </citation>
    <scope>NUCLEOTIDE SEQUENCE [LARGE SCALE GENOMIC DNA]</scope>
    <source>
        <strain evidence="8 9">SPR</strain>
    </source>
</reference>
<evidence type="ECO:0000256" key="4">
    <source>
        <dbReference type="PIRSR" id="PIRSR000429-1"/>
    </source>
</evidence>
<dbReference type="STRING" id="1429043.X474_22330"/>
<dbReference type="Gene3D" id="3.40.47.10">
    <property type="match status" value="2"/>
</dbReference>
<comment type="similarity">
    <text evidence="1 5">Belongs to the thiolase-like superfamily. Thiolase family.</text>
</comment>
<feature type="domain" description="Thiolase N-terminal" evidence="6">
    <location>
        <begin position="4"/>
        <end position="261"/>
    </location>
</feature>
<dbReference type="PANTHER" id="PTHR18919">
    <property type="entry name" value="ACETYL-COA C-ACYLTRANSFERASE"/>
    <property type="match status" value="1"/>
</dbReference>
<dbReference type="InterPro" id="IPR020616">
    <property type="entry name" value="Thiolase_N"/>
</dbReference>
<evidence type="ECO:0000313" key="9">
    <source>
        <dbReference type="Proteomes" id="UP000032233"/>
    </source>
</evidence>
<dbReference type="Pfam" id="PF00108">
    <property type="entry name" value="Thiolase_N"/>
    <property type="match status" value="1"/>
</dbReference>
<gene>
    <name evidence="8" type="ORF">X474_22330</name>
</gene>
<evidence type="ECO:0000259" key="7">
    <source>
        <dbReference type="Pfam" id="PF02803"/>
    </source>
</evidence>
<comment type="caution">
    <text evidence="8">The sequence shown here is derived from an EMBL/GenBank/DDBJ whole genome shotgun (WGS) entry which is preliminary data.</text>
</comment>
<dbReference type="PANTHER" id="PTHR18919:SF107">
    <property type="entry name" value="ACETYL-COA ACETYLTRANSFERASE, CYTOSOLIC"/>
    <property type="match status" value="1"/>
</dbReference>
<dbReference type="GO" id="GO:0003985">
    <property type="term" value="F:acetyl-CoA C-acetyltransferase activity"/>
    <property type="evidence" value="ECO:0007669"/>
    <property type="project" value="UniProtKB-EC"/>
</dbReference>
<feature type="active site" description="Proton acceptor" evidence="4">
    <location>
        <position position="378"/>
    </location>
</feature>
<proteinExistence type="inferred from homology"/>
<dbReference type="PROSITE" id="PS00737">
    <property type="entry name" value="THIOLASE_2"/>
    <property type="match status" value="1"/>
</dbReference>
<dbReference type="InterPro" id="IPR020615">
    <property type="entry name" value="Thiolase_acyl_enz_int_AS"/>
</dbReference>
<evidence type="ECO:0000256" key="2">
    <source>
        <dbReference type="ARBA" id="ARBA00022679"/>
    </source>
</evidence>
<evidence type="ECO:0000256" key="1">
    <source>
        <dbReference type="ARBA" id="ARBA00010982"/>
    </source>
</evidence>
<dbReference type="OrthoDB" id="4565318at2"/>
<dbReference type="InterPro" id="IPR016039">
    <property type="entry name" value="Thiolase-like"/>
</dbReference>
<evidence type="ECO:0000256" key="3">
    <source>
        <dbReference type="ARBA" id="ARBA00023315"/>
    </source>
</evidence>
<dbReference type="SUPFAM" id="SSF53901">
    <property type="entry name" value="Thiolase-like"/>
    <property type="match status" value="2"/>
</dbReference>
<organism evidence="8 9">
    <name type="scientific">Dethiosulfatarculus sandiegensis</name>
    <dbReference type="NCBI Taxonomy" id="1429043"/>
    <lineage>
        <taxon>Bacteria</taxon>
        <taxon>Pseudomonadati</taxon>
        <taxon>Thermodesulfobacteriota</taxon>
        <taxon>Desulfarculia</taxon>
        <taxon>Desulfarculales</taxon>
        <taxon>Desulfarculaceae</taxon>
        <taxon>Dethiosulfatarculus</taxon>
    </lineage>
</organism>
<evidence type="ECO:0000313" key="8">
    <source>
        <dbReference type="EMBL" id="KIX11816.1"/>
    </source>
</evidence>